<keyword evidence="6" id="KW-1185">Reference proteome</keyword>
<dbReference type="InterPro" id="IPR011990">
    <property type="entry name" value="TPR-like_helical_dom_sf"/>
</dbReference>
<dbReference type="CDD" id="cd21381">
    <property type="entry name" value="CTWD_TTC4"/>
    <property type="match status" value="1"/>
</dbReference>
<accession>A0ABR3RYZ0</accession>
<protein>
    <submittedName>
        <fullName evidence="5">HSP70/90 co-chaperone</fullName>
    </submittedName>
</protein>
<dbReference type="Gene3D" id="1.25.40.10">
    <property type="entry name" value="Tetratricopeptide repeat domain"/>
    <property type="match status" value="1"/>
</dbReference>
<comment type="similarity">
    <text evidence="3">Belongs to the TTC4 family.</text>
</comment>
<sequence length="392" mass="43518">MAQQETGNVAAPDMPPAMAEIKKQSVDEVLAEMNRMPLFMTSLDETDGEGGENMMLEALKAIAYEGTRYEIAENFRQQGNECARAKQWADAKEFYDKAIAALKGPQSNPDPEADAKSGKVIEVELDEEEEAKKEKIVEEACYVNRALCNLEKKNYRSCINDCASTLRLNPANVKAYYRSASACLALDKLPEAKDACEFGLKLDPSNAPMKALVEKIQKRTDYVAKVEHDRLAREEKARNEKATLDLALKARNVTIKTTGDNAPDLEDAQIALQNPLDPSSPLSYPCLLLYPAHSQSDFVKAFNEHQRLPEHLEYIFPLPWDEEGEYTVENVEAYMETAASGLIKVGKKMALHKVLGSGKVVVSDGLVRISVVPKSKSAAWIEEFKKRRGTAA</sequence>
<organism evidence="5 6">
    <name type="scientific">Nothophoma quercina</name>
    <dbReference type="NCBI Taxonomy" id="749835"/>
    <lineage>
        <taxon>Eukaryota</taxon>
        <taxon>Fungi</taxon>
        <taxon>Dikarya</taxon>
        <taxon>Ascomycota</taxon>
        <taxon>Pezizomycotina</taxon>
        <taxon>Dothideomycetes</taxon>
        <taxon>Pleosporomycetidae</taxon>
        <taxon>Pleosporales</taxon>
        <taxon>Pleosporineae</taxon>
        <taxon>Didymellaceae</taxon>
        <taxon>Nothophoma</taxon>
    </lineage>
</organism>
<evidence type="ECO:0000256" key="3">
    <source>
        <dbReference type="ARBA" id="ARBA00023602"/>
    </source>
</evidence>
<dbReference type="InterPro" id="IPR019734">
    <property type="entry name" value="TPR_rpt"/>
</dbReference>
<evidence type="ECO:0000259" key="4">
    <source>
        <dbReference type="Pfam" id="PF18972"/>
    </source>
</evidence>
<gene>
    <name evidence="5" type="primary">CNS1</name>
    <name evidence="5" type="ORF">SLS59_001084</name>
</gene>
<dbReference type="PANTHER" id="PTHR46035:SF1">
    <property type="entry name" value="TETRATRICOPEPTIDE REPEAT PROTEIN 4"/>
    <property type="match status" value="1"/>
</dbReference>
<dbReference type="InterPro" id="IPR044059">
    <property type="entry name" value="Csn1/TTC4_wheel"/>
</dbReference>
<dbReference type="SUPFAM" id="SSF48452">
    <property type="entry name" value="TPR-like"/>
    <property type="match status" value="1"/>
</dbReference>
<dbReference type="EMBL" id="JAKIXB020000003">
    <property type="protein sequence ID" value="KAL1609577.1"/>
    <property type="molecule type" value="Genomic_DNA"/>
</dbReference>
<feature type="domain" description="Cns1/TTC4 wheel" evidence="4">
    <location>
        <begin position="275"/>
        <end position="384"/>
    </location>
</feature>
<comment type="caution">
    <text evidence="5">The sequence shown here is derived from an EMBL/GenBank/DDBJ whole genome shotgun (WGS) entry which is preliminary data.</text>
</comment>
<evidence type="ECO:0000313" key="6">
    <source>
        <dbReference type="Proteomes" id="UP001521222"/>
    </source>
</evidence>
<evidence type="ECO:0000256" key="2">
    <source>
        <dbReference type="ARBA" id="ARBA00022803"/>
    </source>
</evidence>
<dbReference type="Proteomes" id="UP001521222">
    <property type="component" value="Unassembled WGS sequence"/>
</dbReference>
<dbReference type="PANTHER" id="PTHR46035">
    <property type="entry name" value="TETRATRICOPEPTIDE REPEAT PROTEIN 4"/>
    <property type="match status" value="1"/>
</dbReference>
<reference evidence="5 6" key="1">
    <citation type="submission" date="2024-02" db="EMBL/GenBank/DDBJ databases">
        <title>De novo assembly and annotation of 12 fungi associated with fruit tree decline syndrome in Ontario, Canada.</title>
        <authorList>
            <person name="Sulman M."/>
            <person name="Ellouze W."/>
            <person name="Ilyukhin E."/>
        </authorList>
    </citation>
    <scope>NUCLEOTIDE SEQUENCE [LARGE SCALE GENOMIC DNA]</scope>
    <source>
        <strain evidence="5 6">M97-236</strain>
    </source>
</reference>
<proteinExistence type="inferred from homology"/>
<evidence type="ECO:0000313" key="5">
    <source>
        <dbReference type="EMBL" id="KAL1609577.1"/>
    </source>
</evidence>
<evidence type="ECO:0000256" key="1">
    <source>
        <dbReference type="ARBA" id="ARBA00022737"/>
    </source>
</evidence>
<dbReference type="SMART" id="SM00028">
    <property type="entry name" value="TPR"/>
    <property type="match status" value="3"/>
</dbReference>
<keyword evidence="2" id="KW-0802">TPR repeat</keyword>
<dbReference type="Pfam" id="PF18972">
    <property type="entry name" value="Wheel"/>
    <property type="match status" value="1"/>
</dbReference>
<name>A0ABR3RYZ0_9PLEO</name>
<keyword evidence="1" id="KW-0677">Repeat</keyword>